<dbReference type="Pfam" id="PF00581">
    <property type="entry name" value="Rhodanese"/>
    <property type="match status" value="1"/>
</dbReference>
<dbReference type="PANTHER" id="PTHR43031">
    <property type="entry name" value="FAD-DEPENDENT OXIDOREDUCTASE"/>
    <property type="match status" value="1"/>
</dbReference>
<dbReference type="InterPro" id="IPR036873">
    <property type="entry name" value="Rhodanese-like_dom_sf"/>
</dbReference>
<dbReference type="PROSITE" id="PS50206">
    <property type="entry name" value="RHODANESE_3"/>
    <property type="match status" value="1"/>
</dbReference>
<gene>
    <name evidence="2" type="ORF">SDC9_72857</name>
</gene>
<dbReference type="AlphaFoldDB" id="A0A644YCS8"/>
<protein>
    <recommendedName>
        <fullName evidence="1">Rhodanese domain-containing protein</fullName>
    </recommendedName>
</protein>
<sequence length="140" mass="15597">MSIIPDDILKKTFTSAGFLNLTPKDACEACKNGALLLDVRDPALTAFKQFGVPEFISCHHLKLREFYNHLPDSRVLIVADSAGLFSHEAMIILKELGFENIINLAGGIVEWERDGMPVVVDVNERLSGSCVCQLRPRERK</sequence>
<dbReference type="SUPFAM" id="SSF52821">
    <property type="entry name" value="Rhodanese/Cell cycle control phosphatase"/>
    <property type="match status" value="1"/>
</dbReference>
<reference evidence="2" key="1">
    <citation type="submission" date="2019-08" db="EMBL/GenBank/DDBJ databases">
        <authorList>
            <person name="Kucharzyk K."/>
            <person name="Murdoch R.W."/>
            <person name="Higgins S."/>
            <person name="Loffler F."/>
        </authorList>
    </citation>
    <scope>NUCLEOTIDE SEQUENCE</scope>
</reference>
<organism evidence="2">
    <name type="scientific">bioreactor metagenome</name>
    <dbReference type="NCBI Taxonomy" id="1076179"/>
    <lineage>
        <taxon>unclassified sequences</taxon>
        <taxon>metagenomes</taxon>
        <taxon>ecological metagenomes</taxon>
    </lineage>
</organism>
<evidence type="ECO:0000259" key="1">
    <source>
        <dbReference type="PROSITE" id="PS50206"/>
    </source>
</evidence>
<dbReference type="SMART" id="SM00450">
    <property type="entry name" value="RHOD"/>
    <property type="match status" value="1"/>
</dbReference>
<dbReference type="EMBL" id="VSSQ01004713">
    <property type="protein sequence ID" value="MPM26356.1"/>
    <property type="molecule type" value="Genomic_DNA"/>
</dbReference>
<dbReference type="InterPro" id="IPR001763">
    <property type="entry name" value="Rhodanese-like_dom"/>
</dbReference>
<comment type="caution">
    <text evidence="2">The sequence shown here is derived from an EMBL/GenBank/DDBJ whole genome shotgun (WGS) entry which is preliminary data.</text>
</comment>
<proteinExistence type="predicted"/>
<name>A0A644YCS8_9ZZZZ</name>
<dbReference type="CDD" id="cd00158">
    <property type="entry name" value="RHOD"/>
    <property type="match status" value="1"/>
</dbReference>
<dbReference type="Gene3D" id="3.40.250.10">
    <property type="entry name" value="Rhodanese-like domain"/>
    <property type="match status" value="1"/>
</dbReference>
<dbReference type="InterPro" id="IPR050229">
    <property type="entry name" value="GlpE_sulfurtransferase"/>
</dbReference>
<accession>A0A644YCS8</accession>
<evidence type="ECO:0000313" key="2">
    <source>
        <dbReference type="EMBL" id="MPM26356.1"/>
    </source>
</evidence>
<feature type="domain" description="Rhodanese" evidence="1">
    <location>
        <begin position="30"/>
        <end position="120"/>
    </location>
</feature>
<dbReference type="PANTHER" id="PTHR43031:SF1">
    <property type="entry name" value="PYRIDINE NUCLEOTIDE-DISULPHIDE OXIDOREDUCTASE"/>
    <property type="match status" value="1"/>
</dbReference>